<evidence type="ECO:0000256" key="2">
    <source>
        <dbReference type="ARBA" id="ARBA00009848"/>
    </source>
</evidence>
<dbReference type="Proteomes" id="UP000095280">
    <property type="component" value="Unplaced"/>
</dbReference>
<dbReference type="InterPro" id="IPR027309">
    <property type="entry name" value="P2X_extracellular_dom_sf"/>
</dbReference>
<dbReference type="Gene3D" id="2.60.490.10">
    <property type="entry name" value="atp-gated p2x4 ion channel domain"/>
    <property type="match status" value="1"/>
</dbReference>
<evidence type="ECO:0000256" key="1">
    <source>
        <dbReference type="ARBA" id="ARBA00004308"/>
    </source>
</evidence>
<evidence type="ECO:0000256" key="9">
    <source>
        <dbReference type="ARBA" id="ARBA00023303"/>
    </source>
</evidence>
<keyword evidence="6" id="KW-0406">Ion transport</keyword>
<name>A0A1I8ISC6_9PLAT</name>
<evidence type="ECO:0000313" key="11">
    <source>
        <dbReference type="Proteomes" id="UP000095280"/>
    </source>
</evidence>
<keyword evidence="8" id="KW-1071">Ligand-gated ion channel</keyword>
<dbReference type="GO" id="GO:0070588">
    <property type="term" value="P:calcium ion transmembrane transport"/>
    <property type="evidence" value="ECO:0007669"/>
    <property type="project" value="TreeGrafter"/>
</dbReference>
<sequence>PQLGEANLIESVLVVESWHVAVVDTEPQAELAAVVLEAAPEVGVGQRAAAQDVAAVGLQGFQCDLHHLEGVQRILTGAPHVLGAELHHCAVNLHHGDHARLLFQQLTDDTAVAATENEDLLVGVAVPSGLASLQAQQNPGVGLLILLGQHYVVVQEHGMTVHLAPAAEVELYYPAVRHGKVAPQGLAAADRTKHAREAHHKINLDSAPHHQDVKYVQILALVAANIEHPGNEKITSHDPNCRSCMTPIDSSEVDQSPPTPPPSQPPPLAKRLLGGFFEYKLQKVVVVRSVRYGLFYRGVQLSVIVYFLFYIIWHKKGYQGQGAATRTPAYGARVWDAADVITPPVMNGAVFITTSAAVAGRQAMTVCPEGSGGGGRNCSRHSDCPAGSLGSRGRRTGECDPATGSCLSYGWCPSPDWTDGAVAAGAAGYTLTRVGQFTIQVKNSVDFRQLGRRRRNILEWMTADYLASCRYTPGHANLSYCPVFRLADILTLAGCDHDDVLRSGGAFAIDISWRCNFDLAEELCQPEYRFREVAEGDGYVVEYAHKYQVDGQPRRMLIRARGVKISVTVSGEGGQFSFYCLSMNLGSGLALFGLSSMLCDAVLLRLSAGSSLQSDLNAARVDFCEPERRVAWRRKLSRRLARAKRRRRIRRLLLRRFCCGRGGGRGDGANSDSDSGSGIAPTVPLGAERPVLLLIQQQQPTVADDSDPDEAAQLAPIAPAETPGL</sequence>
<dbReference type="GO" id="GO:0016020">
    <property type="term" value="C:membrane"/>
    <property type="evidence" value="ECO:0007669"/>
    <property type="project" value="TreeGrafter"/>
</dbReference>
<evidence type="ECO:0000256" key="3">
    <source>
        <dbReference type="ARBA" id="ARBA00022448"/>
    </source>
</evidence>
<dbReference type="GO" id="GO:0012505">
    <property type="term" value="C:endomembrane system"/>
    <property type="evidence" value="ECO:0007669"/>
    <property type="project" value="UniProtKB-SubCell"/>
</dbReference>
<accession>A0A1I8ISC6</accession>
<dbReference type="Pfam" id="PF00864">
    <property type="entry name" value="P2X_receptor"/>
    <property type="match status" value="1"/>
</dbReference>
<evidence type="ECO:0000256" key="5">
    <source>
        <dbReference type="ARBA" id="ARBA00022989"/>
    </source>
</evidence>
<dbReference type="GO" id="GO:0098794">
    <property type="term" value="C:postsynapse"/>
    <property type="evidence" value="ECO:0007669"/>
    <property type="project" value="GOC"/>
</dbReference>
<comment type="similarity">
    <text evidence="2">Belongs to the P2X receptor family.</text>
</comment>
<proteinExistence type="inferred from homology"/>
<dbReference type="InterPro" id="IPR059116">
    <property type="entry name" value="P2X_receptor"/>
</dbReference>
<dbReference type="WBParaSite" id="maker-uti_cns_0015785-snap-gene-0.2-mRNA-1">
    <property type="protein sequence ID" value="maker-uti_cns_0015785-snap-gene-0.2-mRNA-1"/>
    <property type="gene ID" value="maker-uti_cns_0015785-snap-gene-0.2"/>
</dbReference>
<evidence type="ECO:0000313" key="12">
    <source>
        <dbReference type="WBParaSite" id="maker-uti_cns_0015785-snap-gene-0.2-mRNA-1"/>
    </source>
</evidence>
<feature type="region of interest" description="Disordered" evidence="10">
    <location>
        <begin position="698"/>
        <end position="725"/>
    </location>
</feature>
<keyword evidence="7" id="KW-0472">Membrane</keyword>
<dbReference type="PANTHER" id="PTHR10125">
    <property type="entry name" value="P2X PURINOCEPTOR"/>
    <property type="match status" value="1"/>
</dbReference>
<evidence type="ECO:0000256" key="10">
    <source>
        <dbReference type="SAM" id="MobiDB-lite"/>
    </source>
</evidence>
<feature type="region of interest" description="Disordered" evidence="10">
    <location>
        <begin position="232"/>
        <end position="267"/>
    </location>
</feature>
<keyword evidence="9" id="KW-0407">Ion channel</keyword>
<keyword evidence="4" id="KW-0812">Transmembrane</keyword>
<keyword evidence="11" id="KW-1185">Reference proteome</keyword>
<reference evidence="12" key="1">
    <citation type="submission" date="2016-11" db="UniProtKB">
        <authorList>
            <consortium name="WormBaseParasite"/>
        </authorList>
    </citation>
    <scope>IDENTIFICATION</scope>
</reference>
<evidence type="ECO:0000256" key="6">
    <source>
        <dbReference type="ARBA" id="ARBA00023065"/>
    </source>
</evidence>
<dbReference type="GO" id="GO:0004931">
    <property type="term" value="F:extracellularly ATP-gated monoatomic cation channel activity"/>
    <property type="evidence" value="ECO:0007669"/>
    <property type="project" value="TreeGrafter"/>
</dbReference>
<protein>
    <submittedName>
        <fullName evidence="12">ATP receptor</fullName>
    </submittedName>
</protein>
<evidence type="ECO:0000256" key="4">
    <source>
        <dbReference type="ARBA" id="ARBA00022692"/>
    </source>
</evidence>
<comment type="subcellular location">
    <subcellularLocation>
        <location evidence="1">Endomembrane system</location>
    </subcellularLocation>
</comment>
<dbReference type="Gene3D" id="1.10.287.940">
    <property type="entry name" value="atp-gated p2x4 ion channel"/>
    <property type="match status" value="1"/>
</dbReference>
<evidence type="ECO:0000256" key="7">
    <source>
        <dbReference type="ARBA" id="ARBA00023136"/>
    </source>
</evidence>
<keyword evidence="3" id="KW-0813">Transport</keyword>
<dbReference type="PANTHER" id="PTHR10125:SF31">
    <property type="entry name" value="P2X RECEPTOR E"/>
    <property type="match status" value="1"/>
</dbReference>
<feature type="compositionally biased region" description="Pro residues" evidence="10">
    <location>
        <begin position="257"/>
        <end position="267"/>
    </location>
</feature>
<evidence type="ECO:0000256" key="8">
    <source>
        <dbReference type="ARBA" id="ARBA00023286"/>
    </source>
</evidence>
<keyword evidence="5" id="KW-1133">Transmembrane helix</keyword>
<dbReference type="AlphaFoldDB" id="A0A1I8ISC6"/>
<organism evidence="11 12">
    <name type="scientific">Macrostomum lignano</name>
    <dbReference type="NCBI Taxonomy" id="282301"/>
    <lineage>
        <taxon>Eukaryota</taxon>
        <taxon>Metazoa</taxon>
        <taxon>Spiralia</taxon>
        <taxon>Lophotrochozoa</taxon>
        <taxon>Platyhelminthes</taxon>
        <taxon>Rhabditophora</taxon>
        <taxon>Macrostomorpha</taxon>
        <taxon>Macrostomida</taxon>
        <taxon>Macrostomidae</taxon>
        <taxon>Macrostomum</taxon>
    </lineage>
</organism>